<feature type="compositionally biased region" description="Low complexity" evidence="1">
    <location>
        <begin position="25"/>
        <end position="37"/>
    </location>
</feature>
<dbReference type="Pfam" id="PF03640">
    <property type="entry name" value="Lipoprotein_15"/>
    <property type="match status" value="2"/>
</dbReference>
<feature type="region of interest" description="Disordered" evidence="1">
    <location>
        <begin position="124"/>
        <end position="171"/>
    </location>
</feature>
<comment type="caution">
    <text evidence="2">The sequence shown here is derived from an EMBL/GenBank/DDBJ whole genome shotgun (WGS) entry which is preliminary data.</text>
</comment>
<keyword evidence="3" id="KW-1185">Reference proteome</keyword>
<organism evidence="2 3">
    <name type="scientific">Micromonospora azadirachtae</name>
    <dbReference type="NCBI Taxonomy" id="1970735"/>
    <lineage>
        <taxon>Bacteria</taxon>
        <taxon>Bacillati</taxon>
        <taxon>Actinomycetota</taxon>
        <taxon>Actinomycetes</taxon>
        <taxon>Micromonosporales</taxon>
        <taxon>Micromonosporaceae</taxon>
        <taxon>Micromonospora</taxon>
    </lineage>
</organism>
<reference evidence="3" key="1">
    <citation type="journal article" date="2019" name="Int. J. Syst. Evol. Microbiol.">
        <title>The Global Catalogue of Microorganisms (GCM) 10K type strain sequencing project: providing services to taxonomists for standard genome sequencing and annotation.</title>
        <authorList>
            <consortium name="The Broad Institute Genomics Platform"/>
            <consortium name="The Broad Institute Genome Sequencing Center for Infectious Disease"/>
            <person name="Wu L."/>
            <person name="Ma J."/>
        </authorList>
    </citation>
    <scope>NUCLEOTIDE SEQUENCE [LARGE SCALE GENOMIC DNA]</scope>
    <source>
        <strain evidence="3">JCM 32148</strain>
    </source>
</reference>
<feature type="compositionally biased region" description="Polar residues" evidence="1">
    <location>
        <begin position="13"/>
        <end position="24"/>
    </location>
</feature>
<evidence type="ECO:0000313" key="3">
    <source>
        <dbReference type="Proteomes" id="UP001597053"/>
    </source>
</evidence>
<gene>
    <name evidence="2" type="ORF">ACFQZ8_01325</name>
</gene>
<feature type="compositionally biased region" description="Low complexity" evidence="1">
    <location>
        <begin position="148"/>
        <end position="171"/>
    </location>
</feature>
<evidence type="ECO:0000313" key="2">
    <source>
        <dbReference type="EMBL" id="MFD0782569.1"/>
    </source>
</evidence>
<dbReference type="PANTHER" id="PTHR39335">
    <property type="entry name" value="BLL4220 PROTEIN"/>
    <property type="match status" value="1"/>
</dbReference>
<protein>
    <recommendedName>
        <fullName evidence="4">Lipoprotein with Yx(FWY)xxD motif</fullName>
    </recommendedName>
</protein>
<evidence type="ECO:0000256" key="1">
    <source>
        <dbReference type="SAM" id="MobiDB-lite"/>
    </source>
</evidence>
<name>A0ABW2ZWB9_9ACTN</name>
<sequence>MALAALAACGGQNDDSPGSYDSQPTGSASSGSGTSGAVFGTADTALGTVLTDASGFTLYRFDPDTPTSSACMGQCAALWPPVAGTPSAANGTTLPGTLSTITRPEGSTQAAYDGHPAYRYTQDSAPGQTNGEGVMGTWQVIKADAGDAPGASTTSAPSAAATNPPGSTNIN</sequence>
<dbReference type="InterPro" id="IPR005297">
    <property type="entry name" value="Lipoprotein_repeat"/>
</dbReference>
<dbReference type="Proteomes" id="UP001597053">
    <property type="component" value="Unassembled WGS sequence"/>
</dbReference>
<dbReference type="PANTHER" id="PTHR39335:SF1">
    <property type="entry name" value="BLL4220 PROTEIN"/>
    <property type="match status" value="1"/>
</dbReference>
<feature type="region of interest" description="Disordered" evidence="1">
    <location>
        <begin position="1"/>
        <end position="37"/>
    </location>
</feature>
<dbReference type="EMBL" id="JBHTHM010000017">
    <property type="protein sequence ID" value="MFD0782569.1"/>
    <property type="molecule type" value="Genomic_DNA"/>
</dbReference>
<proteinExistence type="predicted"/>
<accession>A0ABW2ZWB9</accession>
<evidence type="ECO:0008006" key="4">
    <source>
        <dbReference type="Google" id="ProtNLM"/>
    </source>
</evidence>